<reference evidence="2 3" key="1">
    <citation type="journal article" date="2018" name="Sci. Data">
        <title>The draft genome sequence of cork oak.</title>
        <authorList>
            <person name="Ramos A.M."/>
            <person name="Usie A."/>
            <person name="Barbosa P."/>
            <person name="Barros P.M."/>
            <person name="Capote T."/>
            <person name="Chaves I."/>
            <person name="Simoes F."/>
            <person name="Abreu I."/>
            <person name="Carrasquinho I."/>
            <person name="Faro C."/>
            <person name="Guimaraes J.B."/>
            <person name="Mendonca D."/>
            <person name="Nobrega F."/>
            <person name="Rodrigues L."/>
            <person name="Saibo N.J.M."/>
            <person name="Varela M.C."/>
            <person name="Egas C."/>
            <person name="Matos J."/>
            <person name="Miguel C.M."/>
            <person name="Oliveira M.M."/>
            <person name="Ricardo C.P."/>
            <person name="Goncalves S."/>
        </authorList>
    </citation>
    <scope>NUCLEOTIDE SEQUENCE [LARGE SCALE GENOMIC DNA]</scope>
    <source>
        <strain evidence="3">cv. HL8</strain>
    </source>
</reference>
<comment type="caution">
    <text evidence="2">The sequence shown here is derived from an EMBL/GenBank/DDBJ whole genome shotgun (WGS) entry which is preliminary data.</text>
</comment>
<evidence type="ECO:0000256" key="1">
    <source>
        <dbReference type="SAM" id="MobiDB-lite"/>
    </source>
</evidence>
<evidence type="ECO:0008006" key="4">
    <source>
        <dbReference type="Google" id="ProtNLM"/>
    </source>
</evidence>
<evidence type="ECO:0000313" key="3">
    <source>
        <dbReference type="Proteomes" id="UP000237347"/>
    </source>
</evidence>
<name>A0AAW0KFL6_QUESU</name>
<protein>
    <recommendedName>
        <fullName evidence="4">Post-SET domain-containing protein</fullName>
    </recommendedName>
</protein>
<sequence>MDGKTKHSSNQFFRQCKTTTWKPLNSCQCNGPHCNKPLEIIFGETLSIKNTYISSPGKLSPDQSNREESSWM</sequence>
<dbReference type="EMBL" id="PKMF04000330">
    <property type="protein sequence ID" value="KAK7837391.1"/>
    <property type="molecule type" value="Genomic_DNA"/>
</dbReference>
<gene>
    <name evidence="2" type="ORF">CFP56_021277</name>
</gene>
<evidence type="ECO:0000313" key="2">
    <source>
        <dbReference type="EMBL" id="KAK7837391.1"/>
    </source>
</evidence>
<dbReference type="AlphaFoldDB" id="A0AAW0KFL6"/>
<feature type="region of interest" description="Disordered" evidence="1">
    <location>
        <begin position="53"/>
        <end position="72"/>
    </location>
</feature>
<proteinExistence type="predicted"/>
<organism evidence="2 3">
    <name type="scientific">Quercus suber</name>
    <name type="common">Cork oak</name>
    <dbReference type="NCBI Taxonomy" id="58331"/>
    <lineage>
        <taxon>Eukaryota</taxon>
        <taxon>Viridiplantae</taxon>
        <taxon>Streptophyta</taxon>
        <taxon>Embryophyta</taxon>
        <taxon>Tracheophyta</taxon>
        <taxon>Spermatophyta</taxon>
        <taxon>Magnoliopsida</taxon>
        <taxon>eudicotyledons</taxon>
        <taxon>Gunneridae</taxon>
        <taxon>Pentapetalae</taxon>
        <taxon>rosids</taxon>
        <taxon>fabids</taxon>
        <taxon>Fagales</taxon>
        <taxon>Fagaceae</taxon>
        <taxon>Quercus</taxon>
    </lineage>
</organism>
<keyword evidence="3" id="KW-1185">Reference proteome</keyword>
<dbReference type="Proteomes" id="UP000237347">
    <property type="component" value="Unassembled WGS sequence"/>
</dbReference>
<accession>A0AAW0KFL6</accession>